<proteinExistence type="predicted"/>
<keyword evidence="1" id="KW-1133">Transmembrane helix</keyword>
<name>A0A1Y1JNX2_PLAGO</name>
<protein>
    <submittedName>
        <fullName evidence="2">Variable surface protein</fullName>
    </submittedName>
</protein>
<dbReference type="RefSeq" id="XP_028546549.1">
    <property type="nucleotide sequence ID" value="XM_028690748.1"/>
</dbReference>
<evidence type="ECO:0000313" key="3">
    <source>
        <dbReference type="Proteomes" id="UP000195521"/>
    </source>
</evidence>
<gene>
    <name evidence="2" type="ORF">PGO_000310</name>
</gene>
<comment type="caution">
    <text evidence="2">The sequence shown here is derived from an EMBL/GenBank/DDBJ whole genome shotgun (WGS) entry which is preliminary data.</text>
</comment>
<organism evidence="2 3">
    <name type="scientific">Plasmodium gonderi</name>
    <dbReference type="NCBI Taxonomy" id="77519"/>
    <lineage>
        <taxon>Eukaryota</taxon>
        <taxon>Sar</taxon>
        <taxon>Alveolata</taxon>
        <taxon>Apicomplexa</taxon>
        <taxon>Aconoidasida</taxon>
        <taxon>Haemosporida</taxon>
        <taxon>Plasmodiidae</taxon>
        <taxon>Plasmodium</taxon>
        <taxon>Plasmodium (Plasmodium)</taxon>
    </lineage>
</organism>
<feature type="transmembrane region" description="Helical" evidence="1">
    <location>
        <begin position="234"/>
        <end position="255"/>
    </location>
</feature>
<keyword evidence="1" id="KW-0472">Membrane</keyword>
<reference evidence="3" key="1">
    <citation type="submission" date="2017-04" db="EMBL/GenBank/DDBJ databases">
        <title>Plasmodium gonderi genome.</title>
        <authorList>
            <person name="Arisue N."/>
            <person name="Honma H."/>
            <person name="Kawai S."/>
            <person name="Tougan T."/>
            <person name="Tanabe K."/>
            <person name="Horii T."/>
        </authorList>
    </citation>
    <scope>NUCLEOTIDE SEQUENCE [LARGE SCALE GENOMIC DNA]</scope>
    <source>
        <strain evidence="3">ATCC 30045</strain>
    </source>
</reference>
<keyword evidence="3" id="KW-1185">Reference proteome</keyword>
<dbReference type="Proteomes" id="UP000195521">
    <property type="component" value="Unassembled WGS sequence"/>
</dbReference>
<accession>A0A1Y1JNX2</accession>
<evidence type="ECO:0000256" key="1">
    <source>
        <dbReference type="SAM" id="Phobius"/>
    </source>
</evidence>
<sequence>MGNDFMDCPESYKRKKICYSYFHEKFNTYPRAVNIEHEEYLNYIYKFPDPILKYVALYFYNNYSIAEKFFNKKDQKRHNVACAVMNRWLNQQKSFYTHFGKCHDNTRWWDIYIEPLWEKLEEYYSERVCKRFNSYYDKPAAGVISDKNECYKREPEEFICYDESNYDNSTLKTNCAKLSILFSLCKDNSLLKDSTHNSTKPDYCPNDYKYEKINYTSLLKTEKYCDCPTLMSNIFFPVCVTILGTLFLAFFLLNFTPLGRIFSNRVINKNNLIKSFNEELVYEQHERSRNNIPHSRKRYNIY</sequence>
<dbReference type="AlphaFoldDB" id="A0A1Y1JNX2"/>
<dbReference type="EMBL" id="BDQF01000042">
    <property type="protein sequence ID" value="GAW83960.1"/>
    <property type="molecule type" value="Genomic_DNA"/>
</dbReference>
<keyword evidence="1" id="KW-0812">Transmembrane</keyword>
<evidence type="ECO:0000313" key="2">
    <source>
        <dbReference type="EMBL" id="GAW83960.1"/>
    </source>
</evidence>
<dbReference type="GeneID" id="39744768"/>